<gene>
    <name evidence="3" type="ORF">QQX98_010617</name>
</gene>
<organism evidence="3 4">
    <name type="scientific">Neonectria punicea</name>
    <dbReference type="NCBI Taxonomy" id="979145"/>
    <lineage>
        <taxon>Eukaryota</taxon>
        <taxon>Fungi</taxon>
        <taxon>Dikarya</taxon>
        <taxon>Ascomycota</taxon>
        <taxon>Pezizomycotina</taxon>
        <taxon>Sordariomycetes</taxon>
        <taxon>Hypocreomycetidae</taxon>
        <taxon>Hypocreales</taxon>
        <taxon>Nectriaceae</taxon>
        <taxon>Neonectria</taxon>
    </lineage>
</organism>
<protein>
    <recommendedName>
        <fullName evidence="2">Thioredoxin domain-containing protein</fullName>
    </recommendedName>
</protein>
<proteinExistence type="predicted"/>
<dbReference type="PANTHER" id="PTHR42336:SF1">
    <property type="entry name" value="ALKYL HYDROPEROXIDE REDUCTASE SUBUNIT C_ THIOL SPECIFIC ANTIOXIDANT DOMAIN-CONTAINING PROTEIN"/>
    <property type="match status" value="1"/>
</dbReference>
<dbReference type="InterPro" id="IPR013766">
    <property type="entry name" value="Thioredoxin_domain"/>
</dbReference>
<evidence type="ECO:0000313" key="3">
    <source>
        <dbReference type="EMBL" id="KAK7403605.1"/>
    </source>
</evidence>
<evidence type="ECO:0000259" key="2">
    <source>
        <dbReference type="PROSITE" id="PS51352"/>
    </source>
</evidence>
<dbReference type="SUPFAM" id="SSF52833">
    <property type="entry name" value="Thioredoxin-like"/>
    <property type="match status" value="1"/>
</dbReference>
<dbReference type="Gene3D" id="3.40.30.10">
    <property type="entry name" value="Glutaredoxin"/>
    <property type="match status" value="1"/>
</dbReference>
<evidence type="ECO:0000256" key="1">
    <source>
        <dbReference type="SAM" id="MobiDB-lite"/>
    </source>
</evidence>
<dbReference type="CDD" id="cd02970">
    <property type="entry name" value="PRX_like2"/>
    <property type="match status" value="1"/>
</dbReference>
<comment type="caution">
    <text evidence="3">The sequence shown here is derived from an EMBL/GenBank/DDBJ whole genome shotgun (WGS) entry which is preliminary data.</text>
</comment>
<dbReference type="InterPro" id="IPR032801">
    <property type="entry name" value="PXL2A/B/C"/>
</dbReference>
<dbReference type="InterPro" id="IPR036249">
    <property type="entry name" value="Thioredoxin-like_sf"/>
</dbReference>
<dbReference type="Pfam" id="PF13911">
    <property type="entry name" value="AhpC-TSA_2"/>
    <property type="match status" value="1"/>
</dbReference>
<keyword evidence="4" id="KW-1185">Reference proteome</keyword>
<dbReference type="PROSITE" id="PS51352">
    <property type="entry name" value="THIOREDOXIN_2"/>
    <property type="match status" value="1"/>
</dbReference>
<evidence type="ECO:0000313" key="4">
    <source>
        <dbReference type="Proteomes" id="UP001498476"/>
    </source>
</evidence>
<feature type="domain" description="Thioredoxin" evidence="2">
    <location>
        <begin position="34"/>
        <end position="201"/>
    </location>
</feature>
<dbReference type="PANTHER" id="PTHR42336">
    <property type="entry name" value="THIOREDOXIN DOMAIN-CONTAINING PROTEIN-RELATED"/>
    <property type="match status" value="1"/>
</dbReference>
<sequence length="211" mass="22951">MAQDNTKESASTGGFFQGFESWKSPSPKDVGPSLKVGFKAPPSAQLPLSDGRPTVVVFLRHCGCPFAEKTFKTLAALSDEYKNVHCVAVSHSSAAATEDWIPLVGGSWLVDVIVDEERDLYAIWGLGISNTWHVANPLTLWSVVRLAKDEDIWNRKTTSGSRWQMSGAFAVDPEGSIRWAHIARTADDVPNLKAAVEALSVKPDDVPGTWT</sequence>
<accession>A0ABR1GPA1</accession>
<reference evidence="3 4" key="1">
    <citation type="journal article" date="2025" name="Microbiol. Resour. Announc.">
        <title>Draft genome sequences for Neonectria magnoliae and Neonectria punicea, canker pathogens of Liriodendron tulipifera and Acer saccharum in West Virginia.</title>
        <authorList>
            <person name="Petronek H.M."/>
            <person name="Kasson M.T."/>
            <person name="Metheny A.M."/>
            <person name="Stauder C.M."/>
            <person name="Lovett B."/>
            <person name="Lynch S.C."/>
            <person name="Garnas J.R."/>
            <person name="Kasson L.R."/>
            <person name="Stajich J.E."/>
        </authorList>
    </citation>
    <scope>NUCLEOTIDE SEQUENCE [LARGE SCALE GENOMIC DNA]</scope>
    <source>
        <strain evidence="3 4">NRRL 64653</strain>
    </source>
</reference>
<feature type="region of interest" description="Disordered" evidence="1">
    <location>
        <begin position="1"/>
        <end position="28"/>
    </location>
</feature>
<dbReference type="Proteomes" id="UP001498476">
    <property type="component" value="Unassembled WGS sequence"/>
</dbReference>
<name>A0ABR1GPA1_9HYPO</name>
<dbReference type="EMBL" id="JAZAVJ010000238">
    <property type="protein sequence ID" value="KAK7403605.1"/>
    <property type="molecule type" value="Genomic_DNA"/>
</dbReference>